<organism evidence="1 2">
    <name type="scientific">Romanomermis culicivorax</name>
    <name type="common">Nematode worm</name>
    <dbReference type="NCBI Taxonomy" id="13658"/>
    <lineage>
        <taxon>Eukaryota</taxon>
        <taxon>Metazoa</taxon>
        <taxon>Ecdysozoa</taxon>
        <taxon>Nematoda</taxon>
        <taxon>Enoplea</taxon>
        <taxon>Dorylaimia</taxon>
        <taxon>Mermithida</taxon>
        <taxon>Mermithoidea</taxon>
        <taxon>Mermithidae</taxon>
        <taxon>Romanomermis</taxon>
    </lineage>
</organism>
<name>A0A915JVK4_ROMCU</name>
<reference evidence="2" key="1">
    <citation type="submission" date="2022-11" db="UniProtKB">
        <authorList>
            <consortium name="WormBaseParasite"/>
        </authorList>
    </citation>
    <scope>IDENTIFICATION</scope>
</reference>
<accession>A0A915JVK4</accession>
<evidence type="ECO:0000313" key="1">
    <source>
        <dbReference type="Proteomes" id="UP000887565"/>
    </source>
</evidence>
<proteinExistence type="predicted"/>
<keyword evidence="1" id="KW-1185">Reference proteome</keyword>
<dbReference type="Proteomes" id="UP000887565">
    <property type="component" value="Unplaced"/>
</dbReference>
<dbReference type="AlphaFoldDB" id="A0A915JVK4"/>
<sequence length="233" mass="26015">MSQNSSQNSEKAQKAFMLLKKNRQLTKSMHKPGKINAYRYSTSVTPKTKNNPHFESSAPPKFFDVDDELSSKLVVCSPLDVKLLKFFGVVGAEYELVFDDGPAIDEPVVKARETGKNINVVFLPFSNDEVIGASRLLLGKIRRLVLFLIENSFKSADLKTFVDDEIIDAAAASAEQFFLLFVNVALFNNFGDDLIIRPKALDSTFPIVEFEIVKIDKLASKNALFSIVLIFDP</sequence>
<dbReference type="WBParaSite" id="nRc.2.0.1.t30064-RA">
    <property type="protein sequence ID" value="nRc.2.0.1.t30064-RA"/>
    <property type="gene ID" value="nRc.2.0.1.g30064"/>
</dbReference>
<evidence type="ECO:0000313" key="2">
    <source>
        <dbReference type="WBParaSite" id="nRc.2.0.1.t30064-RA"/>
    </source>
</evidence>
<protein>
    <submittedName>
        <fullName evidence="2">Uncharacterized protein</fullName>
    </submittedName>
</protein>